<feature type="signal peptide" evidence="1">
    <location>
        <begin position="1"/>
        <end position="24"/>
    </location>
</feature>
<reference evidence="3 4" key="1">
    <citation type="submission" date="2017-04" db="EMBL/GenBank/DDBJ databases">
        <title>Kefir bacterial isolates.</title>
        <authorList>
            <person name="Kim Y."/>
            <person name="Blasche S."/>
            <person name="Patil K.R."/>
        </authorList>
    </citation>
    <scope>NUCLEOTIDE SEQUENCE [LARGE SCALE GENOMIC DNA]</scope>
    <source>
        <strain evidence="3 4">KR-2</strain>
    </source>
</reference>
<dbReference type="EMBL" id="NDFP01000012">
    <property type="protein sequence ID" value="PAL23079.1"/>
    <property type="molecule type" value="Genomic_DNA"/>
</dbReference>
<dbReference type="SUPFAM" id="SSF51556">
    <property type="entry name" value="Metallo-dependent hydrolases"/>
    <property type="match status" value="1"/>
</dbReference>
<name>A0A270BDK9_9PROT</name>
<dbReference type="PANTHER" id="PTHR43135">
    <property type="entry name" value="ALPHA-D-RIBOSE 1-METHYLPHOSPHONATE 5-TRIPHOSPHATE DIPHOSPHATASE"/>
    <property type="match status" value="1"/>
</dbReference>
<sequence>METTMKPVMFVATVLLGIPTLASAQTVPVALTHIRIIDGTGAPPVEDGTVVMQDGVIVATGKNVALPAHAKIMDRSGKTVLPGLISDHSHIGQLKGVVTGPQFYTVDNILPELAQYRRYGVTTVTALGNNVPHVFDPMRKDAHMGLLPTDLFGVDQGIGVPRGAPPVNVAPDQLFRPRTPEDARKNVDTMAEEGTDLVKIWVDDFDHSLPVKMDPAIIAAVVDEAHKKHLRVAAHIHDLDDAEHVVAAGVDILAHGVRDKPVPSSLVQTLKERGIWYIPTLQLDEATTVWAEQPTWVKTPFVVAGLSAPLLQQINNPTWQRNNSNGAKADFARTSLAMNLQNLQTLWKAGVKVGFGTDSGATPLRVPGVAEHRELALMVRAGIPPLSALQIATQSAAELLGLQDRGVIVAGKRADLLVVAGNPAVTMADADQVVETWANGNAVSGPVPVQEPRSAP</sequence>
<feature type="domain" description="Amidohydrolase-related" evidence="2">
    <location>
        <begin position="79"/>
        <end position="443"/>
    </location>
</feature>
<dbReference type="Proteomes" id="UP000216033">
    <property type="component" value="Unassembled WGS sequence"/>
</dbReference>
<feature type="chain" id="PRO_5012424823" evidence="1">
    <location>
        <begin position="25"/>
        <end position="456"/>
    </location>
</feature>
<evidence type="ECO:0000313" key="3">
    <source>
        <dbReference type="EMBL" id="PAL23079.1"/>
    </source>
</evidence>
<dbReference type="SUPFAM" id="SSF51338">
    <property type="entry name" value="Composite domain of metallo-dependent hydrolases"/>
    <property type="match status" value="1"/>
</dbReference>
<evidence type="ECO:0000256" key="1">
    <source>
        <dbReference type="SAM" id="SignalP"/>
    </source>
</evidence>
<dbReference type="GO" id="GO:0016810">
    <property type="term" value="F:hydrolase activity, acting on carbon-nitrogen (but not peptide) bonds"/>
    <property type="evidence" value="ECO:0007669"/>
    <property type="project" value="InterPro"/>
</dbReference>
<keyword evidence="4" id="KW-1185">Reference proteome</keyword>
<keyword evidence="3" id="KW-0378">Hydrolase</keyword>
<dbReference type="Gene3D" id="3.20.20.140">
    <property type="entry name" value="Metal-dependent hydrolases"/>
    <property type="match status" value="1"/>
</dbReference>
<proteinExistence type="predicted"/>
<dbReference type="InterPro" id="IPR051781">
    <property type="entry name" value="Metallo-dep_Hydrolase"/>
</dbReference>
<protein>
    <submittedName>
        <fullName evidence="3">Amidohydrolase</fullName>
    </submittedName>
</protein>
<gene>
    <name evidence="3" type="ORF">B9K05_10800</name>
</gene>
<dbReference type="PANTHER" id="PTHR43135:SF3">
    <property type="entry name" value="ALPHA-D-RIBOSE 1-METHYLPHOSPHONATE 5-TRIPHOSPHATE DIPHOSPHATASE"/>
    <property type="match status" value="1"/>
</dbReference>
<dbReference type="STRING" id="1231343.Absy_016_021"/>
<dbReference type="InterPro" id="IPR032466">
    <property type="entry name" value="Metal_Hydrolase"/>
</dbReference>
<keyword evidence="1" id="KW-0732">Signal</keyword>
<dbReference type="InterPro" id="IPR011059">
    <property type="entry name" value="Metal-dep_hydrolase_composite"/>
</dbReference>
<dbReference type="Gene3D" id="2.30.40.10">
    <property type="entry name" value="Urease, subunit C, domain 1"/>
    <property type="match status" value="1"/>
</dbReference>
<dbReference type="InterPro" id="IPR006680">
    <property type="entry name" value="Amidohydro-rel"/>
</dbReference>
<accession>A0A270BDK9</accession>
<dbReference type="AlphaFoldDB" id="A0A270BDK9"/>
<evidence type="ECO:0000313" key="4">
    <source>
        <dbReference type="Proteomes" id="UP000216033"/>
    </source>
</evidence>
<dbReference type="Pfam" id="PF01979">
    <property type="entry name" value="Amidohydro_1"/>
    <property type="match status" value="1"/>
</dbReference>
<organism evidence="3 4">
    <name type="scientific">Acetobacter syzygii</name>
    <dbReference type="NCBI Taxonomy" id="146476"/>
    <lineage>
        <taxon>Bacteria</taxon>
        <taxon>Pseudomonadati</taxon>
        <taxon>Pseudomonadota</taxon>
        <taxon>Alphaproteobacteria</taxon>
        <taxon>Acetobacterales</taxon>
        <taxon>Acetobacteraceae</taxon>
        <taxon>Acetobacter</taxon>
    </lineage>
</organism>
<dbReference type="OrthoDB" id="9782972at2"/>
<comment type="caution">
    <text evidence="3">The sequence shown here is derived from an EMBL/GenBank/DDBJ whole genome shotgun (WGS) entry which is preliminary data.</text>
</comment>
<evidence type="ECO:0000259" key="2">
    <source>
        <dbReference type="Pfam" id="PF01979"/>
    </source>
</evidence>